<evidence type="ECO:0000256" key="1">
    <source>
        <dbReference type="ARBA" id="ARBA00001933"/>
    </source>
</evidence>
<protein>
    <recommendedName>
        <fullName evidence="3">Threonine synthase</fullName>
        <ecNumber evidence="3">4.2.3.1</ecNumber>
    </recommendedName>
</protein>
<name>A0ABS6W959_9BIFI</name>
<sequence>MSGLVIHHRVAQRVPGRAPAHGGVPGYGRPALRLPTGKDRLGALPSADCEGRPVTTFHSTRSTTDSLTAKQAIRMGLAADGGLFVTDALGERRIDVAGLVGRPYQDIAVEVLGVLLPDFTRDELRACVGEAYGPQWADPAVTPLRPLGEDWVLELFHGPTCAFKDVALQILPRFMARTTPADGDPDERIMIVTATSGDTGKAALAGFADAPGTGITVFYPQGKVSQVQELQMTTQTGSNVTVCAVEGNFDDAQSAVKRIFGDRGLAGRLASDAHVRLSSANSINVGRLVPQVVYYFSAYVQLVERGAIAPGDEVEFCVPTGNFGDILAGYYARLLGLPVKHLIVASDRNNVLFDFLTTGTYNRRRPFYQTISPSMDILVSSNLERMLYYMADKDTRLIQMLMNDLSQWGAYEVPEDLLARIRQLFGCGWADEDQVRASIRECWERHRYVIDPHTACGYFVMGRMPRDPDTPRVLLSTASPYKFPRVVNESLGLDASGTDFACMDVLARETGTAAPASLRGLETAAVRFDAVTGIDGMAGVVERAAAAL</sequence>
<evidence type="ECO:0000256" key="2">
    <source>
        <dbReference type="ARBA" id="ARBA00022898"/>
    </source>
</evidence>
<dbReference type="CDD" id="cd01560">
    <property type="entry name" value="Thr-synth_2"/>
    <property type="match status" value="1"/>
</dbReference>
<accession>A0ABS6W959</accession>
<comment type="caution">
    <text evidence="6">The sequence shown here is derived from an EMBL/GenBank/DDBJ whole genome shotgun (WGS) entry which is preliminary data.</text>
</comment>
<reference evidence="6 7" key="1">
    <citation type="submission" date="2021-05" db="EMBL/GenBank/DDBJ databases">
        <title>Phylogenetic classification of ten novel species belonging to the genus Bifidobacterium comprising B. colchicus sp. nov., B. abeli sp. nov., B. bicoloris sp. nov., B. guerezis sp. nov., B. rosaliae sp. nov., B. santillanensis sp. nov., B. argentati sp. nov., B. amazzoni sp. nov., B. pluviali sp. nov., and B. pinnaculum sp. nov.</title>
        <authorList>
            <person name="Lugli G.A."/>
            <person name="Ruiz Garcia L."/>
            <person name="Margolles A."/>
            <person name="Ventura M."/>
        </authorList>
    </citation>
    <scope>NUCLEOTIDE SEQUENCE [LARGE SCALE GENOMIC DNA]</scope>
    <source>
        <strain evidence="6 7">6T3</strain>
    </source>
</reference>
<proteinExistence type="predicted"/>
<dbReference type="InterPro" id="IPR001926">
    <property type="entry name" value="TrpB-like_PALP"/>
</dbReference>
<dbReference type="Pfam" id="PF00291">
    <property type="entry name" value="PALP"/>
    <property type="match status" value="1"/>
</dbReference>
<dbReference type="Pfam" id="PF14821">
    <property type="entry name" value="Thr_synth_N"/>
    <property type="match status" value="1"/>
</dbReference>
<comment type="cofactor">
    <cofactor evidence="1">
        <name>pyridoxal 5'-phosphate</name>
        <dbReference type="ChEBI" id="CHEBI:597326"/>
    </cofactor>
</comment>
<feature type="domain" description="Tryptophan synthase beta chain-like PALP" evidence="4">
    <location>
        <begin position="153"/>
        <end position="461"/>
    </location>
</feature>
<evidence type="ECO:0000256" key="3">
    <source>
        <dbReference type="NCBIfam" id="TIGR00260"/>
    </source>
</evidence>
<gene>
    <name evidence="6" type="ORF">KIH73_05695</name>
</gene>
<dbReference type="PANTHER" id="PTHR43515">
    <property type="entry name" value="THREONINE SYNTHASE-LIKE 1"/>
    <property type="match status" value="1"/>
</dbReference>
<dbReference type="InterPro" id="IPR004450">
    <property type="entry name" value="Thr_synthase-like"/>
</dbReference>
<dbReference type="Proteomes" id="UP000812844">
    <property type="component" value="Unassembled WGS sequence"/>
</dbReference>
<dbReference type="EC" id="4.2.3.1" evidence="3"/>
<feature type="domain" description="Threonine synthase N-terminal" evidence="5">
    <location>
        <begin position="57"/>
        <end position="132"/>
    </location>
</feature>
<keyword evidence="2" id="KW-0663">Pyridoxal phosphate</keyword>
<dbReference type="GO" id="GO:0004795">
    <property type="term" value="F:threonine synthase activity"/>
    <property type="evidence" value="ECO:0007669"/>
    <property type="project" value="UniProtKB-EC"/>
</dbReference>
<dbReference type="PANTHER" id="PTHR43515:SF1">
    <property type="entry name" value="THREONINE SYNTHASE-LIKE 1"/>
    <property type="match status" value="1"/>
</dbReference>
<dbReference type="EMBL" id="JAHBBD010000010">
    <property type="protein sequence ID" value="MBW3082867.1"/>
    <property type="molecule type" value="Genomic_DNA"/>
</dbReference>
<evidence type="ECO:0000313" key="6">
    <source>
        <dbReference type="EMBL" id="MBW3082867.1"/>
    </source>
</evidence>
<dbReference type="InterPro" id="IPR029144">
    <property type="entry name" value="Thr_synth_N"/>
</dbReference>
<dbReference type="NCBIfam" id="TIGR00260">
    <property type="entry name" value="thrC"/>
    <property type="match status" value="1"/>
</dbReference>
<evidence type="ECO:0000313" key="7">
    <source>
        <dbReference type="Proteomes" id="UP000812844"/>
    </source>
</evidence>
<organism evidence="6 7">
    <name type="scientific">Bifidobacterium phasiani</name>
    <dbReference type="NCBI Taxonomy" id="2834431"/>
    <lineage>
        <taxon>Bacteria</taxon>
        <taxon>Bacillati</taxon>
        <taxon>Actinomycetota</taxon>
        <taxon>Actinomycetes</taxon>
        <taxon>Bifidobacteriales</taxon>
        <taxon>Bifidobacteriaceae</taxon>
        <taxon>Bifidobacterium</taxon>
    </lineage>
</organism>
<keyword evidence="7" id="KW-1185">Reference proteome</keyword>
<keyword evidence="6" id="KW-0456">Lyase</keyword>
<evidence type="ECO:0000259" key="4">
    <source>
        <dbReference type="Pfam" id="PF00291"/>
    </source>
</evidence>
<evidence type="ECO:0000259" key="5">
    <source>
        <dbReference type="Pfam" id="PF14821"/>
    </source>
</evidence>